<feature type="signal peptide" evidence="1">
    <location>
        <begin position="1"/>
        <end position="18"/>
    </location>
</feature>
<dbReference type="InterPro" id="IPR036691">
    <property type="entry name" value="Endo/exonu/phosph_ase_sf"/>
</dbReference>
<sequence length="138" mass="16380">MFFLGLLLAIKCDQLVLHLLLDSLEPPPSHESFKCRDKRLLWEYLINLKKHVHLPWALIGDFNDIFLPFEQKIVFYSAKTDLFAQCLSNCDLLEMEYVGSKLDRGVCDLHYHMRFLEATIEHLVKRHSNHNPFLFRCY</sequence>
<keyword evidence="1" id="KW-0732">Signal</keyword>
<dbReference type="SUPFAM" id="SSF56219">
    <property type="entry name" value="DNase I-like"/>
    <property type="match status" value="1"/>
</dbReference>
<comment type="caution">
    <text evidence="2">The sequence shown here is derived from an EMBL/GenBank/DDBJ whole genome shotgun (WGS) entry which is preliminary data.</text>
</comment>
<dbReference type="OrthoDB" id="1434235at2759"/>
<organism evidence="2 3">
    <name type="scientific">Mucuna pruriens</name>
    <name type="common">Velvet bean</name>
    <name type="synonym">Dolichos pruriens</name>
    <dbReference type="NCBI Taxonomy" id="157652"/>
    <lineage>
        <taxon>Eukaryota</taxon>
        <taxon>Viridiplantae</taxon>
        <taxon>Streptophyta</taxon>
        <taxon>Embryophyta</taxon>
        <taxon>Tracheophyta</taxon>
        <taxon>Spermatophyta</taxon>
        <taxon>Magnoliopsida</taxon>
        <taxon>eudicotyledons</taxon>
        <taxon>Gunneridae</taxon>
        <taxon>Pentapetalae</taxon>
        <taxon>rosids</taxon>
        <taxon>fabids</taxon>
        <taxon>Fabales</taxon>
        <taxon>Fabaceae</taxon>
        <taxon>Papilionoideae</taxon>
        <taxon>50 kb inversion clade</taxon>
        <taxon>NPAAA clade</taxon>
        <taxon>indigoferoid/millettioid clade</taxon>
        <taxon>Phaseoleae</taxon>
        <taxon>Mucuna</taxon>
    </lineage>
</organism>
<feature type="non-terminal residue" evidence="2">
    <location>
        <position position="1"/>
    </location>
</feature>
<reference evidence="2" key="1">
    <citation type="submission" date="2018-05" db="EMBL/GenBank/DDBJ databases">
        <title>Draft genome of Mucuna pruriens seed.</title>
        <authorList>
            <person name="Nnadi N.E."/>
            <person name="Vos R."/>
            <person name="Hasami M.H."/>
            <person name="Devisetty U.K."/>
            <person name="Aguiy J.C."/>
        </authorList>
    </citation>
    <scope>NUCLEOTIDE SEQUENCE [LARGE SCALE GENOMIC DNA]</scope>
    <source>
        <strain evidence="2">JCA_2017</strain>
    </source>
</reference>
<evidence type="ECO:0000313" key="2">
    <source>
        <dbReference type="EMBL" id="RDX60753.1"/>
    </source>
</evidence>
<dbReference type="EMBL" id="QJKJ01016611">
    <property type="protein sequence ID" value="RDX60753.1"/>
    <property type="molecule type" value="Genomic_DNA"/>
</dbReference>
<name>A0A371E436_MUCPR</name>
<proteinExistence type="predicted"/>
<keyword evidence="3" id="KW-1185">Reference proteome</keyword>
<feature type="chain" id="PRO_5016721173" description="Endonuclease/exonuclease/phosphatase domain-containing protein" evidence="1">
    <location>
        <begin position="19"/>
        <end position="138"/>
    </location>
</feature>
<dbReference type="Proteomes" id="UP000257109">
    <property type="component" value="Unassembled WGS sequence"/>
</dbReference>
<accession>A0A371E436</accession>
<evidence type="ECO:0000256" key="1">
    <source>
        <dbReference type="SAM" id="SignalP"/>
    </source>
</evidence>
<protein>
    <recommendedName>
        <fullName evidence="4">Endonuclease/exonuclease/phosphatase domain-containing protein</fullName>
    </recommendedName>
</protein>
<gene>
    <name evidence="2" type="ORF">CR513_61084</name>
</gene>
<evidence type="ECO:0008006" key="4">
    <source>
        <dbReference type="Google" id="ProtNLM"/>
    </source>
</evidence>
<evidence type="ECO:0000313" key="3">
    <source>
        <dbReference type="Proteomes" id="UP000257109"/>
    </source>
</evidence>
<dbReference type="AlphaFoldDB" id="A0A371E436"/>